<dbReference type="AlphaFoldDB" id="A0A1D3L359"/>
<dbReference type="EMBL" id="LT607756">
    <property type="protein sequence ID" value="SCG86051.1"/>
    <property type="molecule type" value="Genomic_DNA"/>
</dbReference>
<protein>
    <submittedName>
        <fullName evidence="1">Uncharacterized protein</fullName>
    </submittedName>
</protein>
<reference evidence="1 2" key="1">
    <citation type="submission" date="2016-08" db="EMBL/GenBank/DDBJ databases">
        <authorList>
            <person name="Seilhamer J.J."/>
        </authorList>
    </citation>
    <scope>NUCLEOTIDE SEQUENCE [LARGE SCALE GENOMIC DNA]</scope>
    <source>
        <strain evidence="1">Buetzberg</strain>
    </source>
</reference>
<sequence>MRRLKRKLLLDHDLIEFQEGVLNISIFKDACQRVYE</sequence>
<organism evidence="1 2">
    <name type="scientific">Methanobacterium congolense</name>
    <dbReference type="NCBI Taxonomy" id="118062"/>
    <lineage>
        <taxon>Archaea</taxon>
        <taxon>Methanobacteriati</taxon>
        <taxon>Methanobacteriota</taxon>
        <taxon>Methanomada group</taxon>
        <taxon>Methanobacteria</taxon>
        <taxon>Methanobacteriales</taxon>
        <taxon>Methanobacteriaceae</taxon>
        <taxon>Methanobacterium</taxon>
    </lineage>
</organism>
<name>A0A1D3L359_9EURY</name>
<gene>
    <name evidence="1" type="ORF">MCBB_1496</name>
</gene>
<evidence type="ECO:0000313" key="1">
    <source>
        <dbReference type="EMBL" id="SCG86051.1"/>
    </source>
</evidence>
<proteinExistence type="predicted"/>
<evidence type="ECO:0000313" key="2">
    <source>
        <dbReference type="Proteomes" id="UP000094707"/>
    </source>
</evidence>
<keyword evidence="2" id="KW-1185">Reference proteome</keyword>
<accession>A0A1D3L359</accession>
<dbReference type="STRING" id="118062.MCBB_1496"/>
<dbReference type="KEGG" id="mcub:MCBB_1496"/>
<dbReference type="Proteomes" id="UP000094707">
    <property type="component" value="Chromosome I"/>
</dbReference>